<evidence type="ECO:0000313" key="5">
    <source>
        <dbReference type="EnsemblMetazoa" id="SMAR009997-PA"/>
    </source>
</evidence>
<dbReference type="FunFam" id="3.30.160.20:FF:000007">
    <property type="entry name" value="Double-stranded RNA-binding protein Staufen homolog 1"/>
    <property type="match status" value="2"/>
</dbReference>
<evidence type="ECO:0000259" key="4">
    <source>
        <dbReference type="PROSITE" id="PS50137"/>
    </source>
</evidence>
<evidence type="ECO:0000313" key="6">
    <source>
        <dbReference type="Proteomes" id="UP000014500"/>
    </source>
</evidence>
<proteinExistence type="predicted"/>
<evidence type="ECO:0000256" key="2">
    <source>
        <dbReference type="PROSITE-ProRule" id="PRU00266"/>
    </source>
</evidence>
<dbReference type="GO" id="GO:0016442">
    <property type="term" value="C:RISC complex"/>
    <property type="evidence" value="ECO:0007669"/>
    <property type="project" value="TreeGrafter"/>
</dbReference>
<name>T1J8G5_STRMM</name>
<dbReference type="GO" id="GO:0030422">
    <property type="term" value="P:siRNA processing"/>
    <property type="evidence" value="ECO:0007669"/>
    <property type="project" value="TreeGrafter"/>
</dbReference>
<dbReference type="STRING" id="126957.T1J8G5"/>
<feature type="domain" description="DRBM" evidence="4">
    <location>
        <begin position="286"/>
        <end position="354"/>
    </location>
</feature>
<dbReference type="PhylomeDB" id="T1J8G5"/>
<dbReference type="GO" id="GO:0003725">
    <property type="term" value="F:double-stranded RNA binding"/>
    <property type="evidence" value="ECO:0007669"/>
    <property type="project" value="TreeGrafter"/>
</dbReference>
<dbReference type="Pfam" id="PF00035">
    <property type="entry name" value="dsrm"/>
    <property type="match status" value="3"/>
</dbReference>
<accession>T1J8G5</accession>
<dbReference type="GO" id="GO:0070920">
    <property type="term" value="P:regulation of regulatory ncRNA processing"/>
    <property type="evidence" value="ECO:0007669"/>
    <property type="project" value="TreeGrafter"/>
</dbReference>
<dbReference type="GO" id="GO:0005634">
    <property type="term" value="C:nucleus"/>
    <property type="evidence" value="ECO:0007669"/>
    <property type="project" value="TreeGrafter"/>
</dbReference>
<dbReference type="OMA" id="GYSCTWD"/>
<dbReference type="CDD" id="cd19863">
    <property type="entry name" value="DSRM_PRKRA-like_rpt2"/>
    <property type="match status" value="1"/>
</dbReference>
<dbReference type="SUPFAM" id="SSF54768">
    <property type="entry name" value="dsRNA-binding domain-like"/>
    <property type="match status" value="3"/>
</dbReference>
<dbReference type="Proteomes" id="UP000014500">
    <property type="component" value="Unassembled WGS sequence"/>
</dbReference>
<organism evidence="5 6">
    <name type="scientific">Strigamia maritima</name>
    <name type="common">European centipede</name>
    <name type="synonym">Geophilus maritimus</name>
    <dbReference type="NCBI Taxonomy" id="126957"/>
    <lineage>
        <taxon>Eukaryota</taxon>
        <taxon>Metazoa</taxon>
        <taxon>Ecdysozoa</taxon>
        <taxon>Arthropoda</taxon>
        <taxon>Myriapoda</taxon>
        <taxon>Chilopoda</taxon>
        <taxon>Pleurostigmophora</taxon>
        <taxon>Geophilomorpha</taxon>
        <taxon>Linotaeniidae</taxon>
        <taxon>Strigamia</taxon>
    </lineage>
</organism>
<evidence type="ECO:0000256" key="3">
    <source>
        <dbReference type="SAM" id="MobiDB-lite"/>
    </source>
</evidence>
<keyword evidence="1 2" id="KW-0694">RNA-binding</keyword>
<dbReference type="GO" id="GO:0035197">
    <property type="term" value="F:siRNA binding"/>
    <property type="evidence" value="ECO:0007669"/>
    <property type="project" value="TreeGrafter"/>
</dbReference>
<dbReference type="eggNOG" id="KOG3732">
    <property type="taxonomic scope" value="Eukaryota"/>
</dbReference>
<protein>
    <recommendedName>
        <fullName evidence="4">DRBM domain-containing protein</fullName>
    </recommendedName>
</protein>
<dbReference type="GO" id="GO:0005737">
    <property type="term" value="C:cytoplasm"/>
    <property type="evidence" value="ECO:0007669"/>
    <property type="project" value="TreeGrafter"/>
</dbReference>
<keyword evidence="6" id="KW-1185">Reference proteome</keyword>
<feature type="region of interest" description="Disordered" evidence="3">
    <location>
        <begin position="1"/>
        <end position="20"/>
    </location>
</feature>
<reference evidence="5" key="2">
    <citation type="submission" date="2015-02" db="UniProtKB">
        <authorList>
            <consortium name="EnsemblMetazoa"/>
        </authorList>
    </citation>
    <scope>IDENTIFICATION</scope>
</reference>
<dbReference type="CDD" id="cd19864">
    <property type="entry name" value="DSRM_PRKRA-like_rpt3"/>
    <property type="match status" value="1"/>
</dbReference>
<dbReference type="EMBL" id="JH431954">
    <property type="status" value="NOT_ANNOTATED_CDS"/>
    <property type="molecule type" value="Genomic_DNA"/>
</dbReference>
<dbReference type="PROSITE" id="PS50137">
    <property type="entry name" value="DS_RBD"/>
    <property type="match status" value="3"/>
</dbReference>
<sequence>MTKFGTGTNEDNNNFKMQGQHELVTTPNLSSLKAEMPNLLPTKTPISLLQELCARRGLTPKYDLLSIEGAVHEPTFVYRVGVSDIVATGTGQSKKKAKHAAAKSVLDKLIGQQNQSLNSSSGQNSVVNEVSQTQIISYDDGIPGNPVGALQELCMARHWPPPFYEVTSEDGLPHERNFAIACSIGKCREVGIGKSKKLAKRQAAYKMLQQLKDTPGKQETFTGAEEEDEEANHEVQRYNSLKDGKIQTLTAGLSQKVSQFHKNLKTSTGKYLTSLQTTSLNSHGVNYVQLLQEIAGEQGFEVTYVDIEELSVSGKNQCLVQLSTLPVAVCYGVGASSKDAQANAAHNALEYLKIMTRK</sequence>
<dbReference type="PANTHER" id="PTHR46205">
    <property type="entry name" value="LOQUACIOUS, ISOFORM B"/>
    <property type="match status" value="1"/>
</dbReference>
<feature type="domain" description="DRBM" evidence="4">
    <location>
        <begin position="44"/>
        <end position="111"/>
    </location>
</feature>
<dbReference type="CDD" id="cd19862">
    <property type="entry name" value="DSRM_PRKRA-like_rpt1"/>
    <property type="match status" value="1"/>
</dbReference>
<feature type="domain" description="DRBM" evidence="4">
    <location>
        <begin position="145"/>
        <end position="213"/>
    </location>
</feature>
<dbReference type="Gene3D" id="3.30.160.20">
    <property type="match status" value="3"/>
</dbReference>
<dbReference type="InterPro" id="IPR051247">
    <property type="entry name" value="RLC_Component"/>
</dbReference>
<dbReference type="EnsemblMetazoa" id="SMAR009997-RA">
    <property type="protein sequence ID" value="SMAR009997-PA"/>
    <property type="gene ID" value="SMAR009997"/>
</dbReference>
<reference evidence="6" key="1">
    <citation type="submission" date="2011-05" db="EMBL/GenBank/DDBJ databases">
        <authorList>
            <person name="Richards S.R."/>
            <person name="Qu J."/>
            <person name="Jiang H."/>
            <person name="Jhangiani S.N."/>
            <person name="Agravi P."/>
            <person name="Goodspeed R."/>
            <person name="Gross S."/>
            <person name="Mandapat C."/>
            <person name="Jackson L."/>
            <person name="Mathew T."/>
            <person name="Pu L."/>
            <person name="Thornton R."/>
            <person name="Saada N."/>
            <person name="Wilczek-Boney K.B."/>
            <person name="Lee S."/>
            <person name="Kovar C."/>
            <person name="Wu Y."/>
            <person name="Scherer S.E."/>
            <person name="Worley K.C."/>
            <person name="Muzny D.M."/>
            <person name="Gibbs R."/>
        </authorList>
    </citation>
    <scope>NUCLEOTIDE SEQUENCE</scope>
    <source>
        <strain evidence="6">Brora</strain>
    </source>
</reference>
<evidence type="ECO:0000256" key="1">
    <source>
        <dbReference type="ARBA" id="ARBA00022884"/>
    </source>
</evidence>
<dbReference type="HOGENOM" id="CLU_048292_0_1_1"/>
<dbReference type="GO" id="GO:0070578">
    <property type="term" value="C:RISC-loading complex"/>
    <property type="evidence" value="ECO:0007669"/>
    <property type="project" value="TreeGrafter"/>
</dbReference>
<dbReference type="PANTHER" id="PTHR46205:SF3">
    <property type="entry name" value="LOQUACIOUS, ISOFORM B"/>
    <property type="match status" value="1"/>
</dbReference>
<dbReference type="SMART" id="SM00358">
    <property type="entry name" value="DSRM"/>
    <property type="match status" value="3"/>
</dbReference>
<dbReference type="InterPro" id="IPR014720">
    <property type="entry name" value="dsRBD_dom"/>
</dbReference>
<dbReference type="AlphaFoldDB" id="T1J8G5"/>